<name>A0A8E3APM5_9RHOB</name>
<dbReference type="Proteomes" id="UP000244037">
    <property type="component" value="Unassembled WGS sequence"/>
</dbReference>
<keyword evidence="1" id="KW-0812">Transmembrane</keyword>
<dbReference type="AlphaFoldDB" id="A0A8E3APM5"/>
<keyword evidence="1" id="KW-1133">Transmembrane helix</keyword>
<gene>
    <name evidence="2" type="ORF">C8N38_112125</name>
</gene>
<comment type="caution">
    <text evidence="2">The sequence shown here is derived from an EMBL/GenBank/DDBJ whole genome shotgun (WGS) entry which is preliminary data.</text>
</comment>
<dbReference type="EMBL" id="QAYC01000012">
    <property type="protein sequence ID" value="PTW46167.1"/>
    <property type="molecule type" value="Genomic_DNA"/>
</dbReference>
<organism evidence="2 3">
    <name type="scientific">Rhodovulum kholense</name>
    <dbReference type="NCBI Taxonomy" id="453584"/>
    <lineage>
        <taxon>Bacteria</taxon>
        <taxon>Pseudomonadati</taxon>
        <taxon>Pseudomonadota</taxon>
        <taxon>Alphaproteobacteria</taxon>
        <taxon>Rhodobacterales</taxon>
        <taxon>Paracoccaceae</taxon>
        <taxon>Rhodovulum</taxon>
    </lineage>
</organism>
<feature type="transmembrane region" description="Helical" evidence="1">
    <location>
        <begin position="43"/>
        <end position="74"/>
    </location>
</feature>
<dbReference type="RefSeq" id="WP_108028046.1">
    <property type="nucleotide sequence ID" value="NZ_QAYC01000012.1"/>
</dbReference>
<evidence type="ECO:0000313" key="2">
    <source>
        <dbReference type="EMBL" id="PTW46167.1"/>
    </source>
</evidence>
<accession>A0A8E3APM5</accession>
<sequence>MTDISAVSGSTFSDGGPNVAVAVLAALLLGPFGLFYVSRVAAIVMIVLTFVIALPTLGFGVLLTLPLGMLWAGIAAIRLRRRAMLAA</sequence>
<evidence type="ECO:0000256" key="1">
    <source>
        <dbReference type="SAM" id="Phobius"/>
    </source>
</evidence>
<protein>
    <submittedName>
        <fullName evidence="2">Uncharacterized protein</fullName>
    </submittedName>
</protein>
<feature type="transmembrane region" description="Helical" evidence="1">
    <location>
        <begin position="19"/>
        <end position="37"/>
    </location>
</feature>
<keyword evidence="3" id="KW-1185">Reference proteome</keyword>
<reference evidence="2 3" key="1">
    <citation type="submission" date="2018-04" db="EMBL/GenBank/DDBJ databases">
        <title>Genomic Encyclopedia of Archaeal and Bacterial Type Strains, Phase II (KMG-II): from individual species to whole genera.</title>
        <authorList>
            <person name="Goeker M."/>
        </authorList>
    </citation>
    <scope>NUCLEOTIDE SEQUENCE [LARGE SCALE GENOMIC DNA]</scope>
    <source>
        <strain evidence="2 3">DSM 19783</strain>
    </source>
</reference>
<dbReference type="OrthoDB" id="7871633at2"/>
<evidence type="ECO:0000313" key="3">
    <source>
        <dbReference type="Proteomes" id="UP000244037"/>
    </source>
</evidence>
<keyword evidence="1" id="KW-0472">Membrane</keyword>
<proteinExistence type="predicted"/>